<dbReference type="InterPro" id="IPR011034">
    <property type="entry name" value="Formyl_transferase-like_C_sf"/>
</dbReference>
<reference evidence="8" key="1">
    <citation type="journal article" date="2020" name="mSystems">
        <title>Genome- and Community-Level Interaction Insights into Carbon Utilization and Element Cycling Functions of Hydrothermarchaeota in Hydrothermal Sediment.</title>
        <authorList>
            <person name="Zhou Z."/>
            <person name="Liu Y."/>
            <person name="Xu W."/>
            <person name="Pan J."/>
            <person name="Luo Z.H."/>
            <person name="Li M."/>
        </authorList>
    </citation>
    <scope>NUCLEOTIDE SEQUENCE [LARGE SCALE GENOMIC DNA]</scope>
    <source>
        <strain evidence="8">HyVt-113</strain>
    </source>
</reference>
<sequence length="313" mass="34089">MKILFFGSPDFAIPSLKALIKAKEDEIVGVVTQPDKPKGRGQKITPPPVKVLAQKHNIPVYQPYTVKDEGFIELVKDILPDLFVVVAFGQIIPKSLLSIPPYGAVNVHPSLLPKYRGAAPIQWAIINGETVTGVSIVCITPYLDSGDILLQKAVPIEPEQTAGELHDILAKLGAELLLKAIRGIKKGNLTPIPQNGALATYAPKIKKEDGLIDWNIPAKKIACLIRGLDPTPGAYSYLNGKLLKLFRPLVIPFTSKDEIPGTIIEANPKGIHISTKEGILVVKEVQLEGRKRMPVSEFIKGHSRLKGKKLKGK</sequence>
<protein>
    <recommendedName>
        <fullName evidence="2 5">Methionyl-tRNA formyltransferase</fullName>
        <ecNumber evidence="2 5">2.1.2.9</ecNumber>
    </recommendedName>
</protein>
<feature type="binding site" evidence="5">
    <location>
        <begin position="110"/>
        <end position="113"/>
    </location>
    <ligand>
        <name>(6S)-5,6,7,8-tetrahydrofolate</name>
        <dbReference type="ChEBI" id="CHEBI:57453"/>
    </ligand>
</feature>
<dbReference type="Pfam" id="PF00551">
    <property type="entry name" value="Formyl_trans_N"/>
    <property type="match status" value="1"/>
</dbReference>
<evidence type="ECO:0000256" key="2">
    <source>
        <dbReference type="ARBA" id="ARBA00012261"/>
    </source>
</evidence>
<dbReference type="NCBIfam" id="TIGR00460">
    <property type="entry name" value="fmt"/>
    <property type="match status" value="1"/>
</dbReference>
<dbReference type="Gene3D" id="3.40.50.12230">
    <property type="match status" value="1"/>
</dbReference>
<dbReference type="InterPro" id="IPR036477">
    <property type="entry name" value="Formyl_transf_N_sf"/>
</dbReference>
<evidence type="ECO:0000256" key="5">
    <source>
        <dbReference type="HAMAP-Rule" id="MF_00182"/>
    </source>
</evidence>
<dbReference type="GO" id="GO:0004479">
    <property type="term" value="F:methionyl-tRNA formyltransferase activity"/>
    <property type="evidence" value="ECO:0007669"/>
    <property type="project" value="UniProtKB-UniRule"/>
</dbReference>
<dbReference type="PANTHER" id="PTHR11138:SF5">
    <property type="entry name" value="METHIONYL-TRNA FORMYLTRANSFERASE, MITOCHONDRIAL"/>
    <property type="match status" value="1"/>
</dbReference>
<evidence type="ECO:0000256" key="4">
    <source>
        <dbReference type="ARBA" id="ARBA00022917"/>
    </source>
</evidence>
<dbReference type="SUPFAM" id="SSF50486">
    <property type="entry name" value="FMT C-terminal domain-like"/>
    <property type="match status" value="1"/>
</dbReference>
<organism evidence="8">
    <name type="scientific">Desulfofervidus auxilii</name>
    <dbReference type="NCBI Taxonomy" id="1621989"/>
    <lineage>
        <taxon>Bacteria</taxon>
        <taxon>Pseudomonadati</taxon>
        <taxon>Thermodesulfobacteriota</taxon>
        <taxon>Candidatus Desulfofervidia</taxon>
        <taxon>Candidatus Desulfofervidales</taxon>
        <taxon>Candidatus Desulfofervidaceae</taxon>
        <taxon>Candidatus Desulfofervidus</taxon>
    </lineage>
</organism>
<dbReference type="PANTHER" id="PTHR11138">
    <property type="entry name" value="METHIONYL-TRNA FORMYLTRANSFERASE"/>
    <property type="match status" value="1"/>
</dbReference>
<dbReference type="CDD" id="cd08704">
    <property type="entry name" value="Met_tRNA_FMT_C"/>
    <property type="match status" value="1"/>
</dbReference>
<evidence type="ECO:0000256" key="3">
    <source>
        <dbReference type="ARBA" id="ARBA00022679"/>
    </source>
</evidence>
<comment type="caution">
    <text evidence="8">The sequence shown here is derived from an EMBL/GenBank/DDBJ whole genome shotgun (WGS) entry which is preliminary data.</text>
</comment>
<evidence type="ECO:0000313" key="8">
    <source>
        <dbReference type="EMBL" id="HDD35608.1"/>
    </source>
</evidence>
<dbReference type="EMBL" id="DQWQ01000097">
    <property type="protein sequence ID" value="HDD35608.1"/>
    <property type="molecule type" value="Genomic_DNA"/>
</dbReference>
<dbReference type="InterPro" id="IPR005794">
    <property type="entry name" value="Fmt"/>
</dbReference>
<comment type="function">
    <text evidence="5">Attaches a formyl group to the free amino group of methionyl-tRNA(fMet). The formyl group appears to play a dual role in the initiator identity of N-formylmethionyl-tRNA by promoting its recognition by IF2 and preventing the misappropriation of this tRNA by the elongation apparatus.</text>
</comment>
<feature type="domain" description="Formyl transferase N-terminal" evidence="6">
    <location>
        <begin position="1"/>
        <end position="181"/>
    </location>
</feature>
<dbReference type="InterPro" id="IPR044135">
    <property type="entry name" value="Met-tRNA-FMT_C"/>
</dbReference>
<evidence type="ECO:0000259" key="7">
    <source>
        <dbReference type="Pfam" id="PF02911"/>
    </source>
</evidence>
<evidence type="ECO:0000259" key="6">
    <source>
        <dbReference type="Pfam" id="PF00551"/>
    </source>
</evidence>
<dbReference type="GO" id="GO:0005829">
    <property type="term" value="C:cytosol"/>
    <property type="evidence" value="ECO:0007669"/>
    <property type="project" value="TreeGrafter"/>
</dbReference>
<dbReference type="Proteomes" id="UP000885706">
    <property type="component" value="Unassembled WGS sequence"/>
</dbReference>
<comment type="catalytic activity">
    <reaction evidence="5">
        <text>L-methionyl-tRNA(fMet) + (6R)-10-formyltetrahydrofolate = N-formyl-L-methionyl-tRNA(fMet) + (6S)-5,6,7,8-tetrahydrofolate + H(+)</text>
        <dbReference type="Rhea" id="RHEA:24380"/>
        <dbReference type="Rhea" id="RHEA-COMP:9952"/>
        <dbReference type="Rhea" id="RHEA-COMP:9953"/>
        <dbReference type="ChEBI" id="CHEBI:15378"/>
        <dbReference type="ChEBI" id="CHEBI:57453"/>
        <dbReference type="ChEBI" id="CHEBI:78530"/>
        <dbReference type="ChEBI" id="CHEBI:78844"/>
        <dbReference type="ChEBI" id="CHEBI:195366"/>
        <dbReference type="EC" id="2.1.2.9"/>
    </reaction>
</comment>
<gene>
    <name evidence="5" type="primary">fmt</name>
    <name evidence="8" type="ORF">ENF30_02280</name>
</gene>
<dbReference type="EC" id="2.1.2.9" evidence="2 5"/>
<feature type="domain" description="Formyl transferase C-terminal" evidence="7">
    <location>
        <begin position="204"/>
        <end position="302"/>
    </location>
</feature>
<accession>A0A7V0IAA1</accession>
<comment type="similarity">
    <text evidence="1 5">Belongs to the Fmt family.</text>
</comment>
<dbReference type="InterPro" id="IPR002376">
    <property type="entry name" value="Formyl_transf_N"/>
</dbReference>
<dbReference type="InterPro" id="IPR005793">
    <property type="entry name" value="Formyl_trans_C"/>
</dbReference>
<keyword evidence="3 5" id="KW-0808">Transferase</keyword>
<name>A0A7V0IAA1_DESA2</name>
<dbReference type="SUPFAM" id="SSF53328">
    <property type="entry name" value="Formyltransferase"/>
    <property type="match status" value="1"/>
</dbReference>
<dbReference type="InterPro" id="IPR041711">
    <property type="entry name" value="Met-tRNA-FMT_N"/>
</dbReference>
<dbReference type="AlphaFoldDB" id="A0A7V0IAA1"/>
<dbReference type="FunFam" id="3.40.50.12230:FF:000001">
    <property type="entry name" value="Methionyl-tRNA formyltransferase"/>
    <property type="match status" value="1"/>
</dbReference>
<evidence type="ECO:0000256" key="1">
    <source>
        <dbReference type="ARBA" id="ARBA00010699"/>
    </source>
</evidence>
<keyword evidence="4 5" id="KW-0648">Protein biosynthesis</keyword>
<dbReference type="CDD" id="cd08646">
    <property type="entry name" value="FMT_core_Met-tRNA-FMT_N"/>
    <property type="match status" value="1"/>
</dbReference>
<dbReference type="HAMAP" id="MF_00182">
    <property type="entry name" value="Formyl_trans"/>
    <property type="match status" value="1"/>
</dbReference>
<dbReference type="Pfam" id="PF02911">
    <property type="entry name" value="Formyl_trans_C"/>
    <property type="match status" value="1"/>
</dbReference>
<proteinExistence type="inferred from homology"/>